<gene>
    <name evidence="1" type="primary">g12406</name>
    <name evidence="1" type="ORF">NpPPO83_00012406</name>
</gene>
<protein>
    <submittedName>
        <fullName evidence="1">Uncharacterized protein LTHEOB_11890</fullName>
    </submittedName>
</protein>
<accession>A0ACB5RNM5</accession>
<reference evidence="1" key="1">
    <citation type="submission" date="2024-09" db="EMBL/GenBank/DDBJ databases">
        <title>Draft Genome Sequences of Neofusicoccum parvum.</title>
        <authorList>
            <person name="Ashida A."/>
            <person name="Camagna M."/>
            <person name="Tanaka A."/>
            <person name="Takemoto D."/>
        </authorList>
    </citation>
    <scope>NUCLEOTIDE SEQUENCE</scope>
    <source>
        <strain evidence="1">PPO83</strain>
    </source>
</reference>
<dbReference type="Proteomes" id="UP001165186">
    <property type="component" value="Unassembled WGS sequence"/>
</dbReference>
<sequence length="252" mass="28708">MIKFSMKPQRNEAWKPPPVLQTSDADATPDFSFDVNPSCTYWLSLRTFDPKHWSKITDYVYAAQDRMICPYLTAEIRQSATDADGTASLEAIHRMASSAAMAVYNRYKLRENLMPATSYNGERSWAAEDRADMKHYGLLMAGVEYSFWVIEAKAKYFGGTTAGWEGCSARRLVRGRLDIEPQVKIFAEWLNEIHRWGLTVHAPEVQYDINVCIGLLNAVRPEKKRKREGVSGAYDDGGPQRHRVPDDHQHGF</sequence>
<evidence type="ECO:0000313" key="1">
    <source>
        <dbReference type="EMBL" id="GME22121.1"/>
    </source>
</evidence>
<organism evidence="1 2">
    <name type="scientific">Neofusicoccum parvum</name>
    <dbReference type="NCBI Taxonomy" id="310453"/>
    <lineage>
        <taxon>Eukaryota</taxon>
        <taxon>Fungi</taxon>
        <taxon>Dikarya</taxon>
        <taxon>Ascomycota</taxon>
        <taxon>Pezizomycotina</taxon>
        <taxon>Dothideomycetes</taxon>
        <taxon>Dothideomycetes incertae sedis</taxon>
        <taxon>Botryosphaeriales</taxon>
        <taxon>Botryosphaeriaceae</taxon>
        <taxon>Neofusicoccum</taxon>
    </lineage>
</organism>
<proteinExistence type="predicted"/>
<comment type="caution">
    <text evidence="1">The sequence shown here is derived from an EMBL/GenBank/DDBJ whole genome shotgun (WGS) entry which is preliminary data.</text>
</comment>
<keyword evidence="2" id="KW-1185">Reference proteome</keyword>
<evidence type="ECO:0000313" key="2">
    <source>
        <dbReference type="Proteomes" id="UP001165186"/>
    </source>
</evidence>
<name>A0ACB5RNM5_9PEZI</name>
<dbReference type="EMBL" id="BSXG01000001">
    <property type="protein sequence ID" value="GME22121.1"/>
    <property type="molecule type" value="Genomic_DNA"/>
</dbReference>